<evidence type="ECO:0000256" key="1">
    <source>
        <dbReference type="SAM" id="Phobius"/>
    </source>
</evidence>
<organism evidence="6 7">
    <name type="scientific">Tieghemostelium lacteum</name>
    <name type="common">Slime mold</name>
    <name type="synonym">Dictyostelium lacteum</name>
    <dbReference type="NCBI Taxonomy" id="361077"/>
    <lineage>
        <taxon>Eukaryota</taxon>
        <taxon>Amoebozoa</taxon>
        <taxon>Evosea</taxon>
        <taxon>Eumycetozoa</taxon>
        <taxon>Dictyostelia</taxon>
        <taxon>Dictyosteliales</taxon>
        <taxon>Raperosteliaceae</taxon>
        <taxon>Tieghemostelium</taxon>
    </lineage>
</organism>
<dbReference type="Pfam" id="PF23034">
    <property type="entry name" value="DUF7035"/>
    <property type="match status" value="1"/>
</dbReference>
<keyword evidence="1" id="KW-0812">Transmembrane</keyword>
<protein>
    <recommendedName>
        <fullName evidence="8">EGF-like domain-containing protein</fullName>
    </recommendedName>
</protein>
<dbReference type="InterPro" id="IPR056645">
    <property type="entry name" value="DUF7743"/>
</dbReference>
<dbReference type="PANTHER" id="PTHR31378:SF29">
    <property type="entry name" value="EGF-LIKE DOMAIN-CONTAINING PROTEIN-RELATED"/>
    <property type="match status" value="1"/>
</dbReference>
<keyword evidence="1" id="KW-0472">Membrane</keyword>
<evidence type="ECO:0000256" key="2">
    <source>
        <dbReference type="SAM" id="SignalP"/>
    </source>
</evidence>
<name>A0A152A543_TIELA</name>
<keyword evidence="7" id="KW-1185">Reference proteome</keyword>
<evidence type="ECO:0000259" key="4">
    <source>
        <dbReference type="Pfam" id="PF23034"/>
    </source>
</evidence>
<dbReference type="InterPro" id="IPR055462">
    <property type="entry name" value="DUF7034"/>
</dbReference>
<dbReference type="Pfam" id="PF24893">
    <property type="entry name" value="DUF7743"/>
    <property type="match status" value="1"/>
</dbReference>
<feature type="chain" id="PRO_5007593636" description="EGF-like domain-containing protein" evidence="2">
    <location>
        <begin position="21"/>
        <end position="1440"/>
    </location>
</feature>
<accession>A0A152A543</accession>
<keyword evidence="2" id="KW-0732">Signal</keyword>
<dbReference type="PANTHER" id="PTHR31378">
    <property type="entry name" value="EGF-LIKE DOMAIN-CONTAINING PROTEIN-RELATED-RELATED"/>
    <property type="match status" value="1"/>
</dbReference>
<reference evidence="6 7" key="1">
    <citation type="submission" date="2015-12" db="EMBL/GenBank/DDBJ databases">
        <title>Dictyostelia acquired genes for synthesis and detection of signals that induce cell-type specialization by lateral gene transfer from prokaryotes.</title>
        <authorList>
            <person name="Gloeckner G."/>
            <person name="Schaap P."/>
        </authorList>
    </citation>
    <scope>NUCLEOTIDE SEQUENCE [LARGE SCALE GENOMIC DNA]</scope>
    <source>
        <strain evidence="6 7">TK</strain>
    </source>
</reference>
<feature type="domain" description="DUF7034" evidence="3">
    <location>
        <begin position="851"/>
        <end position="980"/>
    </location>
</feature>
<comment type="caution">
    <text evidence="6">The sequence shown here is derived from an EMBL/GenBank/DDBJ whole genome shotgun (WGS) entry which is preliminary data.</text>
</comment>
<feature type="domain" description="DUF7743" evidence="5">
    <location>
        <begin position="464"/>
        <end position="559"/>
    </location>
</feature>
<evidence type="ECO:0000313" key="7">
    <source>
        <dbReference type="Proteomes" id="UP000076078"/>
    </source>
</evidence>
<feature type="signal peptide" evidence="2">
    <location>
        <begin position="1"/>
        <end position="20"/>
    </location>
</feature>
<proteinExistence type="predicted"/>
<dbReference type="InterPro" id="IPR055463">
    <property type="entry name" value="DUF7035"/>
</dbReference>
<dbReference type="EMBL" id="LODT01000009">
    <property type="protein sequence ID" value="KYR01362.1"/>
    <property type="molecule type" value="Genomic_DNA"/>
</dbReference>
<dbReference type="InParanoid" id="A0A152A543"/>
<keyword evidence="1" id="KW-1133">Transmembrane helix</keyword>
<evidence type="ECO:0000259" key="3">
    <source>
        <dbReference type="Pfam" id="PF23033"/>
    </source>
</evidence>
<evidence type="ECO:0000259" key="5">
    <source>
        <dbReference type="Pfam" id="PF24893"/>
    </source>
</evidence>
<dbReference type="Pfam" id="PF23033">
    <property type="entry name" value="DUF7034"/>
    <property type="match status" value="1"/>
</dbReference>
<sequence length="1440" mass="163787">MISIKCILLLLLLIIIEIHCNINIVSITESKINQQYSDVNNQCNKGYFIILDSTIEDLLEVQLNITTEDVRFDYQKYLTNSLVRLSIDKVEHSNVLLEYTGYLIVVKDSLNVTLNFELLMYKCIPIPTTLNITSGNNYNNTIYNSYGLWGAYSTMIEFNNIDSTLMNIPMDAYTATGDFFGDCIVKKVQSNRNSFLLQCDPIKEGLWSLDQSIDIYVIFNNQTSYNWTVSSDMVFEKLLDSGNIEITSEFPYPSNRYSRVYMSYDIHQSPLAWSGIVTTLNAINLGIWNIPNQRFTWPIYTSRNENNELITHYIFAAFLSNQIIDGKLLVWDGTSVISQETLATSLTFQETLYSVIPNSNEIQCQLMATVYGLYTCYIEHTQYQFGMSLEFQLKSTITNNSKIIKMVDSNLNVIGKKQQDFKVLLSFTTTVPVNIIYLDKQKEVSTSTIPSSDYKLQLSRAISTRFNNTHFRVSVETVSDNDIRFIQICGQKSFRISVADLVRGNLKDGVFEKFLPNFICLDQGYLTIQLWDAFNNFNEYNDPMEAFLSSSNEIIYLPTVPNAIDGDFEFSKFHFENNPMTLSNDNVNHNRIYFNLTLFNNTNAQLDEIVPMFIPIYRNGIKPLNTFESWIQESVEGNLFTGKWNENYQMFTIDFTLPSNLNDASAIDYLLYLQPFIHESALLYHLMGTDSQLIIVNPNGVMDQFPPLVPIIEPYPSDDVTLQSFPEHMENKTIGFNIYIQENYNGFQNGKITIIDSQDFQLYQYEFTKWDMEVNATHSHYPLRFQISNNCGSLLHQYNIYSITLWDKHGFKSDLMDIYSINPFLKFDHLDDSVTLNVQCQDTTTNDNTPPDLTDFSIIDDISSLALDVFTHSGREIKFSLTVQDSQSGVSPIHNPWVTLSSEGLDDVQCHSILGDYQLDSSSRITKAKYTCSLFLPYGYGYPNTIVVSVHNLVDNSLNFNAMSASDIVSQYDILFTTNTSTLLQYYQPYIESYSEITVLGGDLILYGYRFGTDKNKFLINATRVGSISVKSLSSNSVVFNISESLPIEFPFQIGYDNGVVGGKLYSNTISVNPVYSIPLNTKKPLGCSGDPVCGGPGIGQCIDNQCVCENMYSGDACLGTIQPMNNLQFNSTSPMVSMGYQSYEDDEYYSMQIELIKLVEFSTYDSRPGSIEYSFSELNWQFHNDSSDQANQIDSGSGDSSVLSYRYTTTLNNSISTNISVTLQYYPMEKNFSFGDTQQTIKKQSIKFQVAMDQFPYRKKQNQLSLIYKASIHSDNGICSQSIHRILSPKMESMTMKINDKVLYSRFLSYAEIDGDIKTIGSDFHTRSTYSDEDDYDTKEVVNYVTVSVPYYEKSAKLDPDFILLKDQYFIDNNEEATTCLSVGEEKKPLLSKAGIAGVIVGAVILLALIGAVVAYIFIKGRQVKKQSKLLHQNFTEME</sequence>
<evidence type="ECO:0000313" key="6">
    <source>
        <dbReference type="EMBL" id="KYR01362.1"/>
    </source>
</evidence>
<feature type="domain" description="DUF7035" evidence="4">
    <location>
        <begin position="702"/>
        <end position="841"/>
    </location>
</feature>
<dbReference type="Proteomes" id="UP000076078">
    <property type="component" value="Unassembled WGS sequence"/>
</dbReference>
<feature type="transmembrane region" description="Helical" evidence="1">
    <location>
        <begin position="1397"/>
        <end position="1420"/>
    </location>
</feature>
<gene>
    <name evidence="6" type="ORF">DLAC_01950</name>
</gene>
<evidence type="ECO:0008006" key="8">
    <source>
        <dbReference type="Google" id="ProtNLM"/>
    </source>
</evidence>